<sequence length="380" mass="40118">MNRRPQPRPRRVLGALALGVLPLLATACGGAGGSASTIDGSDEEQLAEAAEINEAAQQRPTELQEQLVPIGAPVPEGKTIVSILCGLTACEELNNIFVEAADVLGWEVVTLTTTGAPESVKDAWAQAVRMEPDGVIASGHDTHLYAAELAQLVEMGIPVVQNSLSEQATEENGLLASFNNSVTTRAGGLAASFIVDHSQGSASTLYVDIPAFAVLAAVRENFEENYDELCPGCEYDTMDISITQVGKEVPNLVVSKLRANPQINYVMFPSGAASTGVAAAVRAAGLSDRVEIVTSSSGATNFAAVAAGDELAAQALGFYELMWLEADTLARHFAGVEPADLNELPMIRQTLVADNVVETEGLYPLVEDYDEQFKALWGVE</sequence>
<dbReference type="InterPro" id="IPR025997">
    <property type="entry name" value="SBP_2_dom"/>
</dbReference>
<feature type="domain" description="Periplasmic binding protein" evidence="2">
    <location>
        <begin position="93"/>
        <end position="312"/>
    </location>
</feature>
<name>A0ABU3PR09_9ACTN</name>
<keyword evidence="4" id="KW-1185">Reference proteome</keyword>
<dbReference type="RefSeq" id="WP_315730632.1">
    <property type="nucleotide sequence ID" value="NZ_JAVYII010000001.1"/>
</dbReference>
<accession>A0ABU3PR09</accession>
<evidence type="ECO:0000313" key="4">
    <source>
        <dbReference type="Proteomes" id="UP001268542"/>
    </source>
</evidence>
<feature type="chain" id="PRO_5047494619" evidence="1">
    <location>
        <begin position="28"/>
        <end position="380"/>
    </location>
</feature>
<evidence type="ECO:0000259" key="2">
    <source>
        <dbReference type="Pfam" id="PF13407"/>
    </source>
</evidence>
<dbReference type="SUPFAM" id="SSF53822">
    <property type="entry name" value="Periplasmic binding protein-like I"/>
    <property type="match status" value="1"/>
</dbReference>
<keyword evidence="1" id="KW-0732">Signal</keyword>
<proteinExistence type="predicted"/>
<evidence type="ECO:0000256" key="1">
    <source>
        <dbReference type="SAM" id="SignalP"/>
    </source>
</evidence>
<dbReference type="Pfam" id="PF13407">
    <property type="entry name" value="Peripla_BP_4"/>
    <property type="match status" value="1"/>
</dbReference>
<dbReference type="EMBL" id="JAVYII010000001">
    <property type="protein sequence ID" value="MDT9591665.1"/>
    <property type="molecule type" value="Genomic_DNA"/>
</dbReference>
<dbReference type="PROSITE" id="PS51257">
    <property type="entry name" value="PROKAR_LIPOPROTEIN"/>
    <property type="match status" value="1"/>
</dbReference>
<comment type="caution">
    <text evidence="3">The sequence shown here is derived from an EMBL/GenBank/DDBJ whole genome shotgun (WGS) entry which is preliminary data.</text>
</comment>
<organism evidence="3 4">
    <name type="scientific">Nocardioides imazamoxiresistens</name>
    <dbReference type="NCBI Taxonomy" id="3231893"/>
    <lineage>
        <taxon>Bacteria</taxon>
        <taxon>Bacillati</taxon>
        <taxon>Actinomycetota</taxon>
        <taxon>Actinomycetes</taxon>
        <taxon>Propionibacteriales</taxon>
        <taxon>Nocardioidaceae</taxon>
        <taxon>Nocardioides</taxon>
    </lineage>
</organism>
<reference evidence="3 4" key="1">
    <citation type="submission" date="2023-08" db="EMBL/GenBank/DDBJ databases">
        <title>Nocardioides seae sp. nov., a bacterium isolated from a soil.</title>
        <authorList>
            <person name="Wang X."/>
        </authorList>
    </citation>
    <scope>NUCLEOTIDE SEQUENCE [LARGE SCALE GENOMIC DNA]</scope>
    <source>
        <strain evidence="3 4">YZH12</strain>
    </source>
</reference>
<dbReference type="Proteomes" id="UP001268542">
    <property type="component" value="Unassembled WGS sequence"/>
</dbReference>
<dbReference type="Gene3D" id="3.40.50.2300">
    <property type="match status" value="2"/>
</dbReference>
<protein>
    <submittedName>
        <fullName evidence="3">Substrate-binding domain-containing protein</fullName>
    </submittedName>
</protein>
<gene>
    <name evidence="3" type="ORF">RDV89_01205</name>
</gene>
<evidence type="ECO:0000313" key="3">
    <source>
        <dbReference type="EMBL" id="MDT9591665.1"/>
    </source>
</evidence>
<feature type="signal peptide" evidence="1">
    <location>
        <begin position="1"/>
        <end position="27"/>
    </location>
</feature>
<dbReference type="InterPro" id="IPR028082">
    <property type="entry name" value="Peripla_BP_I"/>
</dbReference>